<evidence type="ECO:0000313" key="14">
    <source>
        <dbReference type="Proteomes" id="UP000215086"/>
    </source>
</evidence>
<evidence type="ECO:0000256" key="1">
    <source>
        <dbReference type="ARBA" id="ARBA00004141"/>
    </source>
</evidence>
<keyword evidence="3 12" id="KW-0812">Transmembrane</keyword>
<keyword evidence="7" id="KW-0408">Iron</keyword>
<evidence type="ECO:0000256" key="11">
    <source>
        <dbReference type="ARBA" id="ARBA00023444"/>
    </source>
</evidence>
<evidence type="ECO:0000256" key="12">
    <source>
        <dbReference type="SAM" id="Phobius"/>
    </source>
</evidence>
<feature type="transmembrane region" description="Helical" evidence="12">
    <location>
        <begin position="181"/>
        <end position="199"/>
    </location>
</feature>
<dbReference type="InterPro" id="IPR050450">
    <property type="entry name" value="COX15/CtaA_HemeA_synthase"/>
</dbReference>
<feature type="transmembrane region" description="Helical" evidence="12">
    <location>
        <begin position="21"/>
        <end position="42"/>
    </location>
</feature>
<evidence type="ECO:0000256" key="3">
    <source>
        <dbReference type="ARBA" id="ARBA00022692"/>
    </source>
</evidence>
<comment type="pathway">
    <text evidence="11">Porphyrin-containing compound metabolism.</text>
</comment>
<organism evidence="13 14">
    <name type="scientific">Thermogutta terrifontis</name>
    <dbReference type="NCBI Taxonomy" id="1331910"/>
    <lineage>
        <taxon>Bacteria</taxon>
        <taxon>Pseudomonadati</taxon>
        <taxon>Planctomycetota</taxon>
        <taxon>Planctomycetia</taxon>
        <taxon>Pirellulales</taxon>
        <taxon>Thermoguttaceae</taxon>
        <taxon>Thermogutta</taxon>
    </lineage>
</organism>
<feature type="transmembrane region" description="Helical" evidence="12">
    <location>
        <begin position="294"/>
        <end position="316"/>
    </location>
</feature>
<keyword evidence="9 12" id="KW-0472">Membrane</keyword>
<evidence type="ECO:0000313" key="13">
    <source>
        <dbReference type="EMBL" id="ASV73769.1"/>
    </source>
</evidence>
<dbReference type="PANTHER" id="PTHR35457:SF1">
    <property type="entry name" value="HEME A SYNTHASE"/>
    <property type="match status" value="1"/>
</dbReference>
<evidence type="ECO:0000256" key="2">
    <source>
        <dbReference type="ARBA" id="ARBA00022475"/>
    </source>
</evidence>
<feature type="transmembrane region" description="Helical" evidence="12">
    <location>
        <begin position="245"/>
        <end position="265"/>
    </location>
</feature>
<gene>
    <name evidence="13" type="ORF">THTE_1167</name>
</gene>
<dbReference type="KEGG" id="ttf:THTE_1167"/>
<dbReference type="RefSeq" id="WP_095414280.1">
    <property type="nucleotide sequence ID" value="NZ_CP018477.1"/>
</dbReference>
<dbReference type="OrthoDB" id="128939at2"/>
<feature type="transmembrane region" description="Helical" evidence="12">
    <location>
        <begin position="141"/>
        <end position="161"/>
    </location>
</feature>
<evidence type="ECO:0000256" key="8">
    <source>
        <dbReference type="ARBA" id="ARBA00023133"/>
    </source>
</evidence>
<keyword evidence="2" id="KW-1003">Cell membrane</keyword>
<accession>A0A286RCT1</accession>
<keyword evidence="10" id="KW-1015">Disulfide bond</keyword>
<name>A0A286RCT1_9BACT</name>
<evidence type="ECO:0000256" key="7">
    <source>
        <dbReference type="ARBA" id="ARBA00023004"/>
    </source>
</evidence>
<evidence type="ECO:0000256" key="10">
    <source>
        <dbReference type="ARBA" id="ARBA00023157"/>
    </source>
</evidence>
<evidence type="ECO:0000256" key="9">
    <source>
        <dbReference type="ARBA" id="ARBA00023136"/>
    </source>
</evidence>
<dbReference type="Pfam" id="PF02628">
    <property type="entry name" value="COX15-CtaA"/>
    <property type="match status" value="1"/>
</dbReference>
<comment type="subcellular location">
    <subcellularLocation>
        <location evidence="1">Membrane</location>
        <topology evidence="1">Multi-pass membrane protein</topology>
    </subcellularLocation>
</comment>
<dbReference type="Proteomes" id="UP000215086">
    <property type="component" value="Chromosome"/>
</dbReference>
<reference evidence="13 14" key="1">
    <citation type="journal article" name="Front. Microbiol.">
        <title>Sugar Metabolism of the First Thermophilic Planctomycete Thermogutta terrifontis: Comparative Genomic and Transcriptomic Approaches.</title>
        <authorList>
            <person name="Elcheninov A.G."/>
            <person name="Menzel P."/>
            <person name="Gudbergsdottir S.R."/>
            <person name="Slesarev A.I."/>
            <person name="Kadnikov V.V."/>
            <person name="Krogh A."/>
            <person name="Bonch-Osmolovskaya E.A."/>
            <person name="Peng X."/>
            <person name="Kublanov I.V."/>
        </authorList>
    </citation>
    <scope>NUCLEOTIDE SEQUENCE [LARGE SCALE GENOMIC DNA]</scope>
    <source>
        <strain evidence="13 14">R1</strain>
    </source>
</reference>
<dbReference type="GO" id="GO:0016491">
    <property type="term" value="F:oxidoreductase activity"/>
    <property type="evidence" value="ECO:0007669"/>
    <property type="project" value="UniProtKB-KW"/>
</dbReference>
<proteinExistence type="predicted"/>
<keyword evidence="5 12" id="KW-1133">Transmembrane helix</keyword>
<evidence type="ECO:0000256" key="4">
    <source>
        <dbReference type="ARBA" id="ARBA00022723"/>
    </source>
</evidence>
<sequence>MERGGSGDRATERGTRWAHRLAWVLWAVTFPLIWMGGFVTTYDAGMAVPDWPNTYGYNLFLYPIESWLKTWDIFLEHSHRLIASAAGFVSIALMVALWRTGSARFRRLGVVVFILVCMQGVIGGLRVLGQELLLANLHGCIAPLFFGLVTGVVVITGRAIVGSDQAIRYAQQSLFRSVAGWRFVLVATIYTQIVVGAQLRHLPPTLSPGWAFLWTIVHLIVAGLIGVFLGIVWWRECREHPSQLFWLKILSGIYAIQLTLGLFTWVVNYNFPIWFLDYFLAISYTVVKGGAAQALVTTAHTATGSLLLAAGVASWLTAAMNPGSQNLRMHQPA</sequence>
<dbReference type="GO" id="GO:0006784">
    <property type="term" value="P:heme A biosynthetic process"/>
    <property type="evidence" value="ECO:0007669"/>
    <property type="project" value="InterPro"/>
</dbReference>
<keyword evidence="6" id="KW-0560">Oxidoreductase</keyword>
<evidence type="ECO:0000256" key="5">
    <source>
        <dbReference type="ARBA" id="ARBA00022989"/>
    </source>
</evidence>
<dbReference type="GO" id="GO:0046872">
    <property type="term" value="F:metal ion binding"/>
    <property type="evidence" value="ECO:0007669"/>
    <property type="project" value="UniProtKB-KW"/>
</dbReference>
<feature type="transmembrane region" description="Helical" evidence="12">
    <location>
        <begin position="211"/>
        <end position="233"/>
    </location>
</feature>
<protein>
    <submittedName>
        <fullName evidence="13">Heme A synthase, cytochrome oxidase biogenesis protein Cox15-CtaA</fullName>
    </submittedName>
</protein>
<dbReference type="EMBL" id="CP018477">
    <property type="protein sequence ID" value="ASV73769.1"/>
    <property type="molecule type" value="Genomic_DNA"/>
</dbReference>
<evidence type="ECO:0000256" key="6">
    <source>
        <dbReference type="ARBA" id="ARBA00023002"/>
    </source>
</evidence>
<feature type="transmembrane region" description="Helical" evidence="12">
    <location>
        <begin position="81"/>
        <end position="98"/>
    </location>
</feature>
<feature type="transmembrane region" description="Helical" evidence="12">
    <location>
        <begin position="110"/>
        <end position="129"/>
    </location>
</feature>
<dbReference type="GO" id="GO:0016020">
    <property type="term" value="C:membrane"/>
    <property type="evidence" value="ECO:0007669"/>
    <property type="project" value="UniProtKB-SubCell"/>
</dbReference>
<dbReference type="PANTHER" id="PTHR35457">
    <property type="entry name" value="HEME A SYNTHASE"/>
    <property type="match status" value="1"/>
</dbReference>
<dbReference type="InterPro" id="IPR003780">
    <property type="entry name" value="COX15/CtaA_fam"/>
</dbReference>
<keyword evidence="4" id="KW-0479">Metal-binding</keyword>
<keyword evidence="14" id="KW-1185">Reference proteome</keyword>
<dbReference type="AlphaFoldDB" id="A0A286RCT1"/>
<keyword evidence="8" id="KW-0350">Heme biosynthesis</keyword>